<dbReference type="InterPro" id="IPR002645">
    <property type="entry name" value="STAS_dom"/>
</dbReference>
<dbReference type="Gene3D" id="3.30.750.24">
    <property type="entry name" value="STAS domain"/>
    <property type="match status" value="1"/>
</dbReference>
<evidence type="ECO:0000313" key="2">
    <source>
        <dbReference type="EMBL" id="SSW95420.1"/>
    </source>
</evidence>
<dbReference type="InterPro" id="IPR052746">
    <property type="entry name" value="MlaB_ABC_Transporter"/>
</dbReference>
<accession>A0A3B0M0B2</accession>
<dbReference type="PANTHER" id="PTHR35849">
    <property type="entry name" value="BLR2341 PROTEIN"/>
    <property type="match status" value="1"/>
</dbReference>
<dbReference type="PROSITE" id="PS50801">
    <property type="entry name" value="STAS"/>
    <property type="match status" value="1"/>
</dbReference>
<dbReference type="NCBIfam" id="NF033618">
    <property type="entry name" value="mlaB_1"/>
    <property type="match status" value="1"/>
</dbReference>
<dbReference type="InterPro" id="IPR036513">
    <property type="entry name" value="STAS_dom_sf"/>
</dbReference>
<proteinExistence type="predicted"/>
<reference evidence="2" key="1">
    <citation type="submission" date="2018-04" db="EMBL/GenBank/DDBJ databases">
        <authorList>
            <person name="Go L.Y."/>
            <person name="Mitchell J.A."/>
        </authorList>
    </citation>
    <scope>NUCLEOTIDE SEQUENCE</scope>
    <source>
        <strain evidence="2">ARTV</strain>
    </source>
</reference>
<dbReference type="EMBL" id="UFQR01000004">
    <property type="protein sequence ID" value="SSW95420.1"/>
    <property type="molecule type" value="Genomic_DNA"/>
</dbReference>
<dbReference type="PANTHER" id="PTHR35849:SF1">
    <property type="entry name" value="INTERMEMBRANE PHOSPHOLIPID TRANSPORT SYSTEM BINDING PROTEIN MLAB"/>
    <property type="match status" value="1"/>
</dbReference>
<sequence length="94" mass="11073">MIPMLTWEQKGQMLILTGELDRDTLPAFWQQRNQLLKGINAINVSQLSHIDSTGLAMFIRLKSEQQSKNKWVFEGISERFKTLIRLYKLEDFMN</sequence>
<protein>
    <submittedName>
        <fullName evidence="2">Putative phospholipid ABC transporter-binding protein MlaB</fullName>
    </submittedName>
</protein>
<dbReference type="InterPro" id="IPR049743">
    <property type="entry name" value="MlaB"/>
</dbReference>
<dbReference type="Pfam" id="PF13466">
    <property type="entry name" value="STAS_2"/>
    <property type="match status" value="1"/>
</dbReference>
<organism evidence="2">
    <name type="scientific">Arsenophonus endosymbiont of Trialeurodes vaporariorum</name>
    <dbReference type="NCBI Taxonomy" id="235567"/>
    <lineage>
        <taxon>Bacteria</taxon>
        <taxon>Pseudomonadati</taxon>
        <taxon>Pseudomonadota</taxon>
        <taxon>Gammaproteobacteria</taxon>
        <taxon>Enterobacterales</taxon>
        <taxon>Morganellaceae</taxon>
        <taxon>Arsenophonus</taxon>
    </lineage>
</organism>
<dbReference type="AlphaFoldDB" id="A0A3B0M0B2"/>
<name>A0A3B0M0B2_9GAMM</name>
<dbReference type="InterPro" id="IPR058548">
    <property type="entry name" value="MlaB-like_STAS"/>
</dbReference>
<evidence type="ECO:0000259" key="1">
    <source>
        <dbReference type="PROSITE" id="PS50801"/>
    </source>
</evidence>
<dbReference type="SUPFAM" id="SSF52091">
    <property type="entry name" value="SpoIIaa-like"/>
    <property type="match status" value="1"/>
</dbReference>
<feature type="domain" description="STAS" evidence="1">
    <location>
        <begin position="13"/>
        <end position="94"/>
    </location>
</feature>
<gene>
    <name evidence="2" type="primary">mlaB</name>
    <name evidence="2" type="ORF">ARTV_1280</name>
</gene>
<dbReference type="CDD" id="cd07043">
    <property type="entry name" value="STAS_anti-anti-sigma_factors"/>
    <property type="match status" value="1"/>
</dbReference>